<feature type="transmembrane region" description="Helical" evidence="1">
    <location>
        <begin position="222"/>
        <end position="243"/>
    </location>
</feature>
<feature type="transmembrane region" description="Helical" evidence="1">
    <location>
        <begin position="401"/>
        <end position="423"/>
    </location>
</feature>
<feature type="domain" description="Nucleoside transporter/FeoB GTPase Gate" evidence="2">
    <location>
        <begin position="45"/>
        <end position="155"/>
    </location>
</feature>
<gene>
    <name evidence="3" type="ORF">G4V39_01105</name>
</gene>
<dbReference type="PANTHER" id="PTHR35793">
    <property type="entry name" value="INNER MEMBRANE PROTEIN YJIG"/>
    <property type="match status" value="1"/>
</dbReference>
<dbReference type="EMBL" id="CP048877">
    <property type="protein sequence ID" value="QIJ70955.1"/>
    <property type="molecule type" value="Genomic_DNA"/>
</dbReference>
<dbReference type="InterPro" id="IPR011642">
    <property type="entry name" value="Gate_dom"/>
</dbReference>
<name>A0A6G7PTE5_9BACT</name>
<protein>
    <submittedName>
        <fullName evidence="3">Spore maturation protein</fullName>
    </submittedName>
</protein>
<dbReference type="PANTHER" id="PTHR35793:SF2">
    <property type="entry name" value="INNER MEMBRANE PROTEIN YJIG"/>
    <property type="match status" value="1"/>
</dbReference>
<dbReference type="GO" id="GO:0005886">
    <property type="term" value="C:plasma membrane"/>
    <property type="evidence" value="ECO:0007669"/>
    <property type="project" value="TreeGrafter"/>
</dbReference>
<dbReference type="Proteomes" id="UP000502179">
    <property type="component" value="Chromosome"/>
</dbReference>
<feature type="transmembrane region" description="Helical" evidence="1">
    <location>
        <begin position="39"/>
        <end position="58"/>
    </location>
</feature>
<dbReference type="InterPro" id="IPR052549">
    <property type="entry name" value="SpmB"/>
</dbReference>
<keyword evidence="1" id="KW-0812">Transmembrane</keyword>
<feature type="transmembrane region" description="Helical" evidence="1">
    <location>
        <begin position="130"/>
        <end position="156"/>
    </location>
</feature>
<sequence>MRSPMNAIWFGLLLAAVLAAAITGRMEEVTKVSFDTAKAAVNLALGLIGPMALWLGLMKIAEEGGLLKVLARSLRPLMVRLFPRVPPEHPAMSAMILNLSANMMGLGNAATPFGVKAMVELEKINPRPGVASDAMCLFLAINTSNVTLLPLGVMAIRAAAGAKDPAAIILPTIFATGVSTLVAIVAAKALARKHEEPPPILEDQPPQTTAEELDDVPASQPLIKWGLILLFFFLLIRAAWSILEADDSRAALADVFSNWFVPLLMLALASYGLVKKVPVYEAACEGAKEGFKVAVRIIPYLVIILTAVGMFRASGGFEAMAKVLEPLTSLVGLPVEVLPVALLRPLSGSGAFALMSEIVSRAPDSFAAYLASTIQGSTETTFYVLAVYFGAAGIKDPRYAIWAALAADLAGILAATFICHLTYPGS</sequence>
<feature type="transmembrane region" description="Helical" evidence="1">
    <location>
        <begin position="293"/>
        <end position="311"/>
    </location>
</feature>
<feature type="transmembrane region" description="Helical" evidence="1">
    <location>
        <begin position="366"/>
        <end position="389"/>
    </location>
</feature>
<proteinExistence type="predicted"/>
<evidence type="ECO:0000256" key="1">
    <source>
        <dbReference type="SAM" id="Phobius"/>
    </source>
</evidence>
<feature type="transmembrane region" description="Helical" evidence="1">
    <location>
        <begin position="255"/>
        <end position="273"/>
    </location>
</feature>
<organism evidence="3 4">
    <name type="scientific">Thermosulfuriphilus ammonigenes</name>
    <dbReference type="NCBI Taxonomy" id="1936021"/>
    <lineage>
        <taxon>Bacteria</taxon>
        <taxon>Pseudomonadati</taxon>
        <taxon>Thermodesulfobacteriota</taxon>
        <taxon>Thermodesulfobacteria</taxon>
        <taxon>Thermodesulfobacteriales</taxon>
        <taxon>Thermodesulfobacteriaceae</taxon>
        <taxon>Thermosulfuriphilus</taxon>
    </lineage>
</organism>
<dbReference type="KEGG" id="tav:G4V39_01105"/>
<feature type="transmembrane region" description="Helical" evidence="1">
    <location>
        <begin position="168"/>
        <end position="191"/>
    </location>
</feature>
<dbReference type="PIRSF" id="PIRSF036542">
    <property type="entry name" value="SpmA_SpmB"/>
    <property type="match status" value="1"/>
</dbReference>
<dbReference type="Pfam" id="PF07670">
    <property type="entry name" value="Gate"/>
    <property type="match status" value="2"/>
</dbReference>
<dbReference type="InterPro" id="IPR011415">
    <property type="entry name" value="SpmA_SpmB"/>
</dbReference>
<keyword evidence="1" id="KW-1133">Transmembrane helix</keyword>
<evidence type="ECO:0000313" key="3">
    <source>
        <dbReference type="EMBL" id="QIJ70955.1"/>
    </source>
</evidence>
<evidence type="ECO:0000259" key="2">
    <source>
        <dbReference type="Pfam" id="PF07670"/>
    </source>
</evidence>
<evidence type="ECO:0000313" key="4">
    <source>
        <dbReference type="Proteomes" id="UP000502179"/>
    </source>
</evidence>
<feature type="domain" description="Nucleoside transporter/FeoB GTPase Gate" evidence="2">
    <location>
        <begin position="295"/>
        <end position="395"/>
    </location>
</feature>
<dbReference type="AlphaFoldDB" id="A0A6G7PTE5"/>
<reference evidence="3 4" key="1">
    <citation type="submission" date="2020-02" db="EMBL/GenBank/DDBJ databases">
        <title>Genome analysis of Thermosulfuriphilus ammonigenes ST65T, an anaerobic thermophilic chemolithoautotrophic bacterium isolated from a deep-sea hydrothermal vent.</title>
        <authorList>
            <person name="Slobodkina G."/>
            <person name="Allioux M."/>
            <person name="Merkel A."/>
            <person name="Alain K."/>
            <person name="Jebbar M."/>
            <person name="Slobodkin A."/>
        </authorList>
    </citation>
    <scope>NUCLEOTIDE SEQUENCE [LARGE SCALE GENOMIC DNA]</scope>
    <source>
        <strain evidence="3 4">ST65</strain>
    </source>
</reference>
<keyword evidence="1" id="KW-0472">Membrane</keyword>
<accession>A0A6G7PTE5</accession>
<keyword evidence="4" id="KW-1185">Reference proteome</keyword>